<evidence type="ECO:0000256" key="1">
    <source>
        <dbReference type="SAM" id="SignalP"/>
    </source>
</evidence>
<evidence type="ECO:0000313" key="3">
    <source>
        <dbReference type="Proteomes" id="UP000326565"/>
    </source>
</evidence>
<accession>A0A5N5X932</accession>
<proteinExistence type="predicted"/>
<keyword evidence="1" id="KW-0732">Signal</keyword>
<reference evidence="2 3" key="1">
    <citation type="submission" date="2019-04" db="EMBL/GenBank/DDBJ databases">
        <title>Friends and foes A comparative genomics study of 23 Aspergillus species from section Flavi.</title>
        <authorList>
            <consortium name="DOE Joint Genome Institute"/>
            <person name="Kjaerbolling I."/>
            <person name="Vesth T."/>
            <person name="Frisvad J.C."/>
            <person name="Nybo J.L."/>
            <person name="Theobald S."/>
            <person name="Kildgaard S."/>
            <person name="Isbrandt T."/>
            <person name="Kuo A."/>
            <person name="Sato A."/>
            <person name="Lyhne E.K."/>
            <person name="Kogle M.E."/>
            <person name="Wiebenga A."/>
            <person name="Kun R.S."/>
            <person name="Lubbers R.J."/>
            <person name="Makela M.R."/>
            <person name="Barry K."/>
            <person name="Chovatia M."/>
            <person name="Clum A."/>
            <person name="Daum C."/>
            <person name="Haridas S."/>
            <person name="He G."/>
            <person name="LaButti K."/>
            <person name="Lipzen A."/>
            <person name="Mondo S."/>
            <person name="Riley R."/>
            <person name="Salamov A."/>
            <person name="Simmons B.A."/>
            <person name="Magnuson J.K."/>
            <person name="Henrissat B."/>
            <person name="Mortensen U.H."/>
            <person name="Larsen T.O."/>
            <person name="Devries R.P."/>
            <person name="Grigoriev I.V."/>
            <person name="Machida M."/>
            <person name="Baker S.E."/>
            <person name="Andersen M.R."/>
        </authorList>
    </citation>
    <scope>NUCLEOTIDE SEQUENCE [LARGE SCALE GENOMIC DNA]</scope>
    <source>
        <strain evidence="2 3">CBS 151.66</strain>
    </source>
</reference>
<feature type="chain" id="PRO_5024933482" description="Invertebrate defensins family profile domain-containing protein" evidence="1">
    <location>
        <begin position="19"/>
        <end position="56"/>
    </location>
</feature>
<gene>
    <name evidence="2" type="ORF">BDV29DRAFT_169971</name>
</gene>
<evidence type="ECO:0000313" key="2">
    <source>
        <dbReference type="EMBL" id="KAB8076595.1"/>
    </source>
</evidence>
<name>A0A5N5X932_9EURO</name>
<keyword evidence="3" id="KW-1185">Reference proteome</keyword>
<organism evidence="2 3">
    <name type="scientific">Aspergillus leporis</name>
    <dbReference type="NCBI Taxonomy" id="41062"/>
    <lineage>
        <taxon>Eukaryota</taxon>
        <taxon>Fungi</taxon>
        <taxon>Dikarya</taxon>
        <taxon>Ascomycota</taxon>
        <taxon>Pezizomycotina</taxon>
        <taxon>Eurotiomycetes</taxon>
        <taxon>Eurotiomycetidae</taxon>
        <taxon>Eurotiales</taxon>
        <taxon>Aspergillaceae</taxon>
        <taxon>Aspergillus</taxon>
        <taxon>Aspergillus subgen. Circumdati</taxon>
    </lineage>
</organism>
<dbReference type="OrthoDB" id="4356068at2759"/>
<protein>
    <recommendedName>
        <fullName evidence="4">Invertebrate defensins family profile domain-containing protein</fullName>
    </recommendedName>
</protein>
<dbReference type="EMBL" id="ML732179">
    <property type="protein sequence ID" value="KAB8076595.1"/>
    <property type="molecule type" value="Genomic_DNA"/>
</dbReference>
<feature type="signal peptide" evidence="1">
    <location>
        <begin position="1"/>
        <end position="18"/>
    </location>
</feature>
<dbReference type="AlphaFoldDB" id="A0A5N5X932"/>
<dbReference type="Proteomes" id="UP000326565">
    <property type="component" value="Unassembled WGS sequence"/>
</dbReference>
<evidence type="ECO:0008006" key="4">
    <source>
        <dbReference type="Google" id="ProtNLM"/>
    </source>
</evidence>
<sequence length="56" mass="5841">MKFLSTILVLAVATLAVANPDNIIEERAGCSPKGKYCNGGTFLCCGSMKCKGNVCV</sequence>